<dbReference type="EMBL" id="JAUSQU010000001">
    <property type="protein sequence ID" value="MDP9844289.1"/>
    <property type="molecule type" value="Genomic_DNA"/>
</dbReference>
<accession>A0ABT9QC47</accession>
<comment type="caution">
    <text evidence="1">The sequence shown here is derived from an EMBL/GenBank/DDBJ whole genome shotgun (WGS) entry which is preliminary data.</text>
</comment>
<evidence type="ECO:0008006" key="3">
    <source>
        <dbReference type="Google" id="ProtNLM"/>
    </source>
</evidence>
<sequence length="510" mass="55761">MHMTTPRLTGYQYLESLDSVRTPWLASTAVGSAEEEQRRELHELEVLLEVLLTLALGRDIVVPQSYAFDSWSFLRVAKTVFRARDLAGSAAKDEHPFRLHLYNASTYNDAVTRMLTRVHDRENPFVSSLLPELRTLPAGQVAGITRLEQLCQSGWIGDERAQALKCVERNFQNLPRVPARPRPGQARLAELLNHFVDDSAQTAHWFSGQAKEVHEDLTGAIRRLDPRRSGLLSQRSLLRALEPWPADPERRTPEEIIGRERLDLVIEFVDTLYNMIVADSIGIAPVTFSTELTLGNERLHARGIAQKLAWAGYAAATEGLTVSIPQGKEGSVFEAWTGDGPSPGEEVKELRSHVEEGLAALFQQRACRGERGGARSDFWNGLDKLNAALDSEDVVAAERALAAHVKCVSRILGRGADVVPASSGGGGGASTWWMRLVHKGTWGGAGVGLTTMVQMPIVPAILTAGLLTIAPELAEGGRAVTQRGRRFAMHRKALGTVLEVRGSTSRGTTA</sequence>
<name>A0ABT9QC47_9ACTN</name>
<gene>
    <name evidence="1" type="ORF">J2853_003500</name>
</gene>
<reference evidence="1 2" key="1">
    <citation type="submission" date="2023-07" db="EMBL/GenBank/DDBJ databases">
        <title>Sequencing the genomes of 1000 actinobacteria strains.</title>
        <authorList>
            <person name="Klenk H.-P."/>
        </authorList>
    </citation>
    <scope>NUCLEOTIDE SEQUENCE [LARGE SCALE GENOMIC DNA]</scope>
    <source>
        <strain evidence="1 2">DSM 46740</strain>
    </source>
</reference>
<evidence type="ECO:0000313" key="1">
    <source>
        <dbReference type="EMBL" id="MDP9844289.1"/>
    </source>
</evidence>
<dbReference type="Proteomes" id="UP001225356">
    <property type="component" value="Unassembled WGS sequence"/>
</dbReference>
<keyword evidence="2" id="KW-1185">Reference proteome</keyword>
<protein>
    <recommendedName>
        <fullName evidence="3">EF-hand domain-containing protein</fullName>
    </recommendedName>
</protein>
<dbReference type="RefSeq" id="WP_307559047.1">
    <property type="nucleotide sequence ID" value="NZ_JAUSQU010000001.1"/>
</dbReference>
<evidence type="ECO:0000313" key="2">
    <source>
        <dbReference type="Proteomes" id="UP001225356"/>
    </source>
</evidence>
<organism evidence="1 2">
    <name type="scientific">Streptosporangium lutulentum</name>
    <dbReference type="NCBI Taxonomy" id="1461250"/>
    <lineage>
        <taxon>Bacteria</taxon>
        <taxon>Bacillati</taxon>
        <taxon>Actinomycetota</taxon>
        <taxon>Actinomycetes</taxon>
        <taxon>Streptosporangiales</taxon>
        <taxon>Streptosporangiaceae</taxon>
        <taxon>Streptosporangium</taxon>
    </lineage>
</organism>
<proteinExistence type="predicted"/>